<feature type="compositionally biased region" description="Basic residues" evidence="5">
    <location>
        <begin position="23"/>
        <end position="58"/>
    </location>
</feature>
<dbReference type="FunFam" id="1.10.287.3980:FF:000001">
    <property type="entry name" value="Mitochondrial ribosomal protein L34"/>
    <property type="match status" value="1"/>
</dbReference>
<dbReference type="InterPro" id="IPR000271">
    <property type="entry name" value="Ribosomal_bL34"/>
</dbReference>
<protein>
    <recommendedName>
        <fullName evidence="4">Large ribosomal subunit protein bL34m</fullName>
    </recommendedName>
</protein>
<evidence type="ECO:0000256" key="2">
    <source>
        <dbReference type="ARBA" id="ARBA00022980"/>
    </source>
</evidence>
<evidence type="ECO:0000256" key="4">
    <source>
        <dbReference type="ARBA" id="ARBA00035274"/>
    </source>
</evidence>
<accession>A0A9P6DRA0</accession>
<organism evidence="6 7">
    <name type="scientific">Hydnum rufescens UP504</name>
    <dbReference type="NCBI Taxonomy" id="1448309"/>
    <lineage>
        <taxon>Eukaryota</taxon>
        <taxon>Fungi</taxon>
        <taxon>Dikarya</taxon>
        <taxon>Basidiomycota</taxon>
        <taxon>Agaricomycotina</taxon>
        <taxon>Agaricomycetes</taxon>
        <taxon>Cantharellales</taxon>
        <taxon>Hydnaceae</taxon>
        <taxon>Hydnum</taxon>
    </lineage>
</organism>
<keyword evidence="7" id="KW-1185">Reference proteome</keyword>
<evidence type="ECO:0000256" key="3">
    <source>
        <dbReference type="ARBA" id="ARBA00023274"/>
    </source>
</evidence>
<dbReference type="GO" id="GO:0003735">
    <property type="term" value="F:structural constituent of ribosome"/>
    <property type="evidence" value="ECO:0007669"/>
    <property type="project" value="InterPro"/>
</dbReference>
<name>A0A9P6DRA0_9AGAM</name>
<comment type="caution">
    <text evidence="6">The sequence shown here is derived from an EMBL/GenBank/DDBJ whole genome shotgun (WGS) entry which is preliminary data.</text>
</comment>
<dbReference type="NCBIfam" id="TIGR01030">
    <property type="entry name" value="rpmH_bact"/>
    <property type="match status" value="1"/>
</dbReference>
<dbReference type="GO" id="GO:0006412">
    <property type="term" value="P:translation"/>
    <property type="evidence" value="ECO:0007669"/>
    <property type="project" value="InterPro"/>
</dbReference>
<dbReference type="AlphaFoldDB" id="A0A9P6DRA0"/>
<evidence type="ECO:0000256" key="5">
    <source>
        <dbReference type="SAM" id="MobiDB-lite"/>
    </source>
</evidence>
<evidence type="ECO:0000313" key="7">
    <source>
        <dbReference type="Proteomes" id="UP000886523"/>
    </source>
</evidence>
<comment type="similarity">
    <text evidence="1">Belongs to the bacterial ribosomal protein bL34 family.</text>
</comment>
<dbReference type="GO" id="GO:0005762">
    <property type="term" value="C:mitochondrial large ribosomal subunit"/>
    <property type="evidence" value="ECO:0007669"/>
    <property type="project" value="TreeGrafter"/>
</dbReference>
<sequence length="58" mass="6697">SPVMAAVMQIRHTTFGAEYQPSTRKRKRKHGFLSRIRTKKGRKILAARRAKGRHSLSH</sequence>
<evidence type="ECO:0000313" key="6">
    <source>
        <dbReference type="EMBL" id="KAF9507370.1"/>
    </source>
</evidence>
<feature type="non-terminal residue" evidence="6">
    <location>
        <position position="1"/>
    </location>
</feature>
<dbReference type="Pfam" id="PF00468">
    <property type="entry name" value="Ribosomal_L34"/>
    <property type="match status" value="1"/>
</dbReference>
<proteinExistence type="inferred from homology"/>
<gene>
    <name evidence="6" type="ORF">BS47DRAFT_1304125</name>
</gene>
<feature type="region of interest" description="Disordered" evidence="5">
    <location>
        <begin position="19"/>
        <end position="58"/>
    </location>
</feature>
<dbReference type="Proteomes" id="UP000886523">
    <property type="component" value="Unassembled WGS sequence"/>
</dbReference>
<keyword evidence="3" id="KW-0687">Ribonucleoprotein</keyword>
<dbReference type="PANTHER" id="PTHR14503">
    <property type="entry name" value="MITOCHONDRIAL RIBOSOMAL PROTEIN 34 FAMILY MEMBER"/>
    <property type="match status" value="1"/>
</dbReference>
<reference evidence="6" key="1">
    <citation type="journal article" date="2020" name="Nat. Commun.">
        <title>Large-scale genome sequencing of mycorrhizal fungi provides insights into the early evolution of symbiotic traits.</title>
        <authorList>
            <person name="Miyauchi S."/>
            <person name="Kiss E."/>
            <person name="Kuo A."/>
            <person name="Drula E."/>
            <person name="Kohler A."/>
            <person name="Sanchez-Garcia M."/>
            <person name="Morin E."/>
            <person name="Andreopoulos B."/>
            <person name="Barry K.W."/>
            <person name="Bonito G."/>
            <person name="Buee M."/>
            <person name="Carver A."/>
            <person name="Chen C."/>
            <person name="Cichocki N."/>
            <person name="Clum A."/>
            <person name="Culley D."/>
            <person name="Crous P.W."/>
            <person name="Fauchery L."/>
            <person name="Girlanda M."/>
            <person name="Hayes R.D."/>
            <person name="Keri Z."/>
            <person name="LaButti K."/>
            <person name="Lipzen A."/>
            <person name="Lombard V."/>
            <person name="Magnuson J."/>
            <person name="Maillard F."/>
            <person name="Murat C."/>
            <person name="Nolan M."/>
            <person name="Ohm R.A."/>
            <person name="Pangilinan J."/>
            <person name="Pereira M.F."/>
            <person name="Perotto S."/>
            <person name="Peter M."/>
            <person name="Pfister S."/>
            <person name="Riley R."/>
            <person name="Sitrit Y."/>
            <person name="Stielow J.B."/>
            <person name="Szollosi G."/>
            <person name="Zifcakova L."/>
            <person name="Stursova M."/>
            <person name="Spatafora J.W."/>
            <person name="Tedersoo L."/>
            <person name="Vaario L.M."/>
            <person name="Yamada A."/>
            <person name="Yan M."/>
            <person name="Wang P."/>
            <person name="Xu J."/>
            <person name="Bruns T."/>
            <person name="Baldrian P."/>
            <person name="Vilgalys R."/>
            <person name="Dunand C."/>
            <person name="Henrissat B."/>
            <person name="Grigoriev I.V."/>
            <person name="Hibbett D."/>
            <person name="Nagy L.G."/>
            <person name="Martin F.M."/>
        </authorList>
    </citation>
    <scope>NUCLEOTIDE SEQUENCE</scope>
    <source>
        <strain evidence="6">UP504</strain>
    </source>
</reference>
<dbReference type="PANTHER" id="PTHR14503:SF4">
    <property type="entry name" value="LARGE RIBOSOMAL SUBUNIT PROTEIN BL34M"/>
    <property type="match status" value="1"/>
</dbReference>
<dbReference type="HAMAP" id="MF_00391">
    <property type="entry name" value="Ribosomal_bL34"/>
    <property type="match status" value="1"/>
</dbReference>
<evidence type="ECO:0000256" key="1">
    <source>
        <dbReference type="ARBA" id="ARBA00010111"/>
    </source>
</evidence>
<dbReference type="OrthoDB" id="431691at2759"/>
<dbReference type="EMBL" id="MU129083">
    <property type="protein sequence ID" value="KAF9507370.1"/>
    <property type="molecule type" value="Genomic_DNA"/>
</dbReference>
<dbReference type="Gene3D" id="1.10.287.3980">
    <property type="match status" value="1"/>
</dbReference>
<keyword evidence="2" id="KW-0689">Ribosomal protein</keyword>